<feature type="non-terminal residue" evidence="2">
    <location>
        <position position="260"/>
    </location>
</feature>
<proteinExistence type="predicted"/>
<accession>A0A5J4TFM9</accession>
<evidence type="ECO:0000256" key="1">
    <source>
        <dbReference type="SAM" id="MobiDB-lite"/>
    </source>
</evidence>
<dbReference type="EMBL" id="SNRW01033206">
    <property type="protein sequence ID" value="KAA6356305.1"/>
    <property type="molecule type" value="Genomic_DNA"/>
</dbReference>
<sequence length="260" mass="30834">PRSKRLFIDRVARIVAKFGFAAELEFMKRAVQLPINNDKPGSIQDIEKKQAQIKREIITKGKGMIKDVELSETRNYDPRYSFLFGDFNSISSSQQSSPSFLSNSSNQQSHQHLQDIGVLSNTEDYFYYRWKVFSFVSGDSEFEWNTNPFRPIVDGPIIIPPPMLIKDQQRAKELQKRRKDKQNRRERDIERGIKSKRKKVKNQNEQVNEQLEYESNEEESNDVFGYDLDDEDEEHERRRRGINQQGEQIEVDIWRRKKQQ</sequence>
<feature type="region of interest" description="Disordered" evidence="1">
    <location>
        <begin position="171"/>
        <end position="260"/>
    </location>
</feature>
<organism evidence="2 3">
    <name type="scientific">Streblomastix strix</name>
    <dbReference type="NCBI Taxonomy" id="222440"/>
    <lineage>
        <taxon>Eukaryota</taxon>
        <taxon>Metamonada</taxon>
        <taxon>Preaxostyla</taxon>
        <taxon>Oxymonadida</taxon>
        <taxon>Streblomastigidae</taxon>
        <taxon>Streblomastix</taxon>
    </lineage>
</organism>
<feature type="compositionally biased region" description="Acidic residues" evidence="1">
    <location>
        <begin position="211"/>
        <end position="234"/>
    </location>
</feature>
<feature type="compositionally biased region" description="Basic and acidic residues" evidence="1">
    <location>
        <begin position="183"/>
        <end position="193"/>
    </location>
</feature>
<evidence type="ECO:0000313" key="2">
    <source>
        <dbReference type="EMBL" id="KAA6356305.1"/>
    </source>
</evidence>
<dbReference type="Proteomes" id="UP000324800">
    <property type="component" value="Unassembled WGS sequence"/>
</dbReference>
<feature type="non-terminal residue" evidence="2">
    <location>
        <position position="1"/>
    </location>
</feature>
<protein>
    <submittedName>
        <fullName evidence="2">Uncharacterized protein</fullName>
    </submittedName>
</protein>
<evidence type="ECO:0000313" key="3">
    <source>
        <dbReference type="Proteomes" id="UP000324800"/>
    </source>
</evidence>
<dbReference type="AlphaFoldDB" id="A0A5J4TFM9"/>
<gene>
    <name evidence="2" type="ORF">EZS28_048168</name>
</gene>
<comment type="caution">
    <text evidence="2">The sequence shown here is derived from an EMBL/GenBank/DDBJ whole genome shotgun (WGS) entry which is preliminary data.</text>
</comment>
<name>A0A5J4TFM9_9EUKA</name>
<reference evidence="2 3" key="1">
    <citation type="submission" date="2019-03" db="EMBL/GenBank/DDBJ databases">
        <title>Single cell metagenomics reveals metabolic interactions within the superorganism composed of flagellate Streblomastix strix and complex community of Bacteroidetes bacteria on its surface.</title>
        <authorList>
            <person name="Treitli S.C."/>
            <person name="Kolisko M."/>
            <person name="Husnik F."/>
            <person name="Keeling P."/>
            <person name="Hampl V."/>
        </authorList>
    </citation>
    <scope>NUCLEOTIDE SEQUENCE [LARGE SCALE GENOMIC DNA]</scope>
    <source>
        <strain evidence="2">ST1C</strain>
    </source>
</reference>